<evidence type="ECO:0000256" key="6">
    <source>
        <dbReference type="ARBA" id="ARBA00023242"/>
    </source>
</evidence>
<dbReference type="Gene3D" id="2.40.128.320">
    <property type="entry name" value="Protein HRI1, N-terminal domain"/>
    <property type="match status" value="1"/>
</dbReference>
<protein>
    <recommendedName>
        <fullName evidence="4">Protein HRI1</fullName>
    </recommendedName>
</protein>
<dbReference type="Proteomes" id="UP000054516">
    <property type="component" value="Unassembled WGS sequence"/>
</dbReference>
<organism evidence="8">
    <name type="scientific">Rosellinia necatrix</name>
    <name type="common">White root-rot fungus</name>
    <dbReference type="NCBI Taxonomy" id="77044"/>
    <lineage>
        <taxon>Eukaryota</taxon>
        <taxon>Fungi</taxon>
        <taxon>Dikarya</taxon>
        <taxon>Ascomycota</taxon>
        <taxon>Pezizomycotina</taxon>
        <taxon>Sordariomycetes</taxon>
        <taxon>Xylariomycetidae</taxon>
        <taxon>Xylariales</taxon>
        <taxon>Xylariaceae</taxon>
        <taxon>Rosellinia</taxon>
    </lineage>
</organism>
<sequence length="237" mass="25767">MSISIRESIRWPPDPASEPTSTVVLTSPGRRFVDVRVLLPEEAGGSGSGLDWAFAGTSSSVEVGDGVWHTTWRHVVDSRTNAPASVVDEGDVLPRGDGVTLETGRMVNPATGRVAEYEEVWADLEPEAVPEAGRDSPSTGSIRGARYVVVELSDEARVERGMVVCLGRYCQGVVRVGDRFAAERWLWGDGTWQRKYRSGGQWIPGPEQMGRDTLSVGDEVGLPDALQRWAVVEVGYL</sequence>
<accession>A0A1W2TMQ6</accession>
<gene>
    <name evidence="8" type="ORF">SAMD00023353_3500350</name>
</gene>
<dbReference type="OMA" id="EAWRAVP"/>
<evidence type="ECO:0000256" key="2">
    <source>
        <dbReference type="ARBA" id="ARBA00004496"/>
    </source>
</evidence>
<feature type="region of interest" description="Disordered" evidence="7">
    <location>
        <begin position="1"/>
        <end position="21"/>
    </location>
</feature>
<keyword evidence="5" id="KW-0963">Cytoplasm</keyword>
<reference evidence="8" key="1">
    <citation type="submission" date="2016-03" db="EMBL/GenBank/DDBJ databases">
        <title>Draft genome sequence of Rosellinia necatrix.</title>
        <authorList>
            <person name="Kanematsu S."/>
        </authorList>
    </citation>
    <scope>NUCLEOTIDE SEQUENCE [LARGE SCALE GENOMIC DNA]</scope>
    <source>
        <strain evidence="8">W97</strain>
    </source>
</reference>
<evidence type="ECO:0000256" key="5">
    <source>
        <dbReference type="ARBA" id="ARBA00022490"/>
    </source>
</evidence>
<proteinExistence type="inferred from homology"/>
<dbReference type="EMBL" id="DF977480">
    <property type="protein sequence ID" value="GAP89627.1"/>
    <property type="molecule type" value="Genomic_DNA"/>
</dbReference>
<evidence type="ECO:0000313" key="8">
    <source>
        <dbReference type="EMBL" id="GAP89627.1"/>
    </source>
</evidence>
<keyword evidence="6" id="KW-0539">Nucleus</keyword>
<dbReference type="CDD" id="cd11692">
    <property type="entry name" value="HRI1_N_like"/>
    <property type="match status" value="1"/>
</dbReference>
<dbReference type="AlphaFoldDB" id="A0A1W2TMQ6"/>
<dbReference type="CDD" id="cd11693">
    <property type="entry name" value="HRI1_C_like"/>
    <property type="match status" value="1"/>
</dbReference>
<comment type="similarity">
    <text evidence="3">Belongs to the HRI1 family.</text>
</comment>
<evidence type="ECO:0000256" key="3">
    <source>
        <dbReference type="ARBA" id="ARBA00005229"/>
    </source>
</evidence>
<dbReference type="GO" id="GO:0005737">
    <property type="term" value="C:cytoplasm"/>
    <property type="evidence" value="ECO:0007669"/>
    <property type="project" value="UniProtKB-SubCell"/>
</dbReference>
<dbReference type="InterPro" id="IPR031818">
    <property type="entry name" value="Hri1"/>
</dbReference>
<evidence type="ECO:0000256" key="1">
    <source>
        <dbReference type="ARBA" id="ARBA00004123"/>
    </source>
</evidence>
<dbReference type="Pfam" id="PF16815">
    <property type="entry name" value="HRI1"/>
    <property type="match status" value="1"/>
</dbReference>
<keyword evidence="9" id="KW-1185">Reference proteome</keyword>
<dbReference type="GO" id="GO:0005634">
    <property type="term" value="C:nucleus"/>
    <property type="evidence" value="ECO:0007669"/>
    <property type="project" value="UniProtKB-SubCell"/>
</dbReference>
<evidence type="ECO:0000256" key="7">
    <source>
        <dbReference type="SAM" id="MobiDB-lite"/>
    </source>
</evidence>
<name>A0A1W2TMQ6_ROSNE</name>
<comment type="subcellular location">
    <subcellularLocation>
        <location evidence="2">Cytoplasm</location>
    </subcellularLocation>
    <subcellularLocation>
        <location evidence="1">Nucleus</location>
    </subcellularLocation>
</comment>
<dbReference type="STRING" id="77044.A0A1W2TMQ6"/>
<dbReference type="InterPro" id="IPR043047">
    <property type="entry name" value="Hri1_N_sf"/>
</dbReference>
<dbReference type="InterPro" id="IPR038744">
    <property type="entry name" value="Hri1_N"/>
</dbReference>
<evidence type="ECO:0000256" key="4">
    <source>
        <dbReference type="ARBA" id="ARBA00017063"/>
    </source>
</evidence>
<dbReference type="OrthoDB" id="4045395at2759"/>
<evidence type="ECO:0000313" key="9">
    <source>
        <dbReference type="Proteomes" id="UP000054516"/>
    </source>
</evidence>